<organism evidence="1 2">
    <name type="scientific">Saitozyma podzolica</name>
    <dbReference type="NCBI Taxonomy" id="1890683"/>
    <lineage>
        <taxon>Eukaryota</taxon>
        <taxon>Fungi</taxon>
        <taxon>Dikarya</taxon>
        <taxon>Basidiomycota</taxon>
        <taxon>Agaricomycotina</taxon>
        <taxon>Tremellomycetes</taxon>
        <taxon>Tremellales</taxon>
        <taxon>Trimorphomycetaceae</taxon>
        <taxon>Saitozyma</taxon>
    </lineage>
</organism>
<dbReference type="EMBL" id="RSCD01000024">
    <property type="protein sequence ID" value="RSH83639.1"/>
    <property type="molecule type" value="Genomic_DNA"/>
</dbReference>
<proteinExistence type="predicted"/>
<sequence length="176" mass="19529">MNETGPISQWEKTTGVKRMPIARFVDWGRKLAVDLVSDDSPLITGIQRRNDIRITGSAASGLSSEDIDITIVSLASQDSQTATLPLVATEDDSTAERTAKLVEKHLNAVAREKRRRHPPSDRPFRPFVLSLGGMMEPDARDALKLWKSIMTGGVYSLLVRRLSLGMLRARARCFEP</sequence>
<dbReference type="OrthoDB" id="2582079at2759"/>
<reference evidence="1 2" key="1">
    <citation type="submission" date="2018-11" db="EMBL/GenBank/DDBJ databases">
        <title>Genome sequence of Saitozyma podzolica DSM 27192.</title>
        <authorList>
            <person name="Aliyu H."/>
            <person name="Gorte O."/>
            <person name="Ochsenreither K."/>
        </authorList>
    </citation>
    <scope>NUCLEOTIDE SEQUENCE [LARGE SCALE GENOMIC DNA]</scope>
    <source>
        <strain evidence="1 2">DSM 27192</strain>
    </source>
</reference>
<dbReference type="AlphaFoldDB" id="A0A427XXR5"/>
<gene>
    <name evidence="1" type="ORF">EHS25_005543</name>
</gene>
<keyword evidence="2" id="KW-1185">Reference proteome</keyword>
<comment type="caution">
    <text evidence="1">The sequence shown here is derived from an EMBL/GenBank/DDBJ whole genome shotgun (WGS) entry which is preliminary data.</text>
</comment>
<evidence type="ECO:0000313" key="1">
    <source>
        <dbReference type="EMBL" id="RSH83639.1"/>
    </source>
</evidence>
<dbReference type="Proteomes" id="UP000279259">
    <property type="component" value="Unassembled WGS sequence"/>
</dbReference>
<accession>A0A427XXR5</accession>
<dbReference type="STRING" id="1890683.A0A427XXR5"/>
<evidence type="ECO:0000313" key="2">
    <source>
        <dbReference type="Proteomes" id="UP000279259"/>
    </source>
</evidence>
<name>A0A427XXR5_9TREE</name>
<protein>
    <submittedName>
        <fullName evidence="1">Uncharacterized protein</fullName>
    </submittedName>
</protein>